<dbReference type="EMBL" id="DVFV01000092">
    <property type="protein sequence ID" value="HIQ90950.1"/>
    <property type="molecule type" value="Genomic_DNA"/>
</dbReference>
<keyword evidence="1" id="KW-0472">Membrane</keyword>
<evidence type="ECO:0000313" key="3">
    <source>
        <dbReference type="Proteomes" id="UP000886786"/>
    </source>
</evidence>
<feature type="transmembrane region" description="Helical" evidence="1">
    <location>
        <begin position="6"/>
        <end position="27"/>
    </location>
</feature>
<reference evidence="2" key="1">
    <citation type="submission" date="2020-10" db="EMBL/GenBank/DDBJ databases">
        <authorList>
            <person name="Gilroy R."/>
        </authorList>
    </citation>
    <scope>NUCLEOTIDE SEQUENCE</scope>
    <source>
        <strain evidence="2">CHK147-3167</strain>
    </source>
</reference>
<organism evidence="2 3">
    <name type="scientific">Candidatus Coprosoma intestinipullorum</name>
    <dbReference type="NCBI Taxonomy" id="2840752"/>
    <lineage>
        <taxon>Bacteria</taxon>
        <taxon>Bacillati</taxon>
        <taxon>Bacillota</taxon>
        <taxon>Bacillota incertae sedis</taxon>
        <taxon>Candidatus Coprosoma</taxon>
    </lineage>
</organism>
<comment type="caution">
    <text evidence="2">The sequence shown here is derived from an EMBL/GenBank/DDBJ whole genome shotgun (WGS) entry which is preliminary data.</text>
</comment>
<name>A0A9D0ZRI5_9FIRM</name>
<keyword evidence="1" id="KW-0812">Transmembrane</keyword>
<accession>A0A9D0ZRI5</accession>
<keyword evidence="1" id="KW-1133">Transmembrane helix</keyword>
<dbReference type="Proteomes" id="UP000886786">
    <property type="component" value="Unassembled WGS sequence"/>
</dbReference>
<dbReference type="AlphaFoldDB" id="A0A9D0ZRI5"/>
<evidence type="ECO:0000313" key="2">
    <source>
        <dbReference type="EMBL" id="HIQ90950.1"/>
    </source>
</evidence>
<gene>
    <name evidence="2" type="ORF">IAB27_04940</name>
</gene>
<proteinExistence type="predicted"/>
<protein>
    <submittedName>
        <fullName evidence="2">Uncharacterized protein</fullName>
    </submittedName>
</protein>
<evidence type="ECO:0000256" key="1">
    <source>
        <dbReference type="SAM" id="Phobius"/>
    </source>
</evidence>
<sequence length="109" mass="12539">MEIIPIVLNWLVPTLLTAICGFMAKLYKNNKNMLNKINSDNGEFKDSIRLLLRSQIVGKCEQWLDVGYLPNSVRSCLEDMFEEYTKLGGNHGVNFLVEQCFELPPKKEE</sequence>
<reference evidence="2" key="2">
    <citation type="journal article" date="2021" name="PeerJ">
        <title>Extensive microbial diversity within the chicken gut microbiome revealed by metagenomics and culture.</title>
        <authorList>
            <person name="Gilroy R."/>
            <person name="Ravi A."/>
            <person name="Getino M."/>
            <person name="Pursley I."/>
            <person name="Horton D.L."/>
            <person name="Alikhan N.F."/>
            <person name="Baker D."/>
            <person name="Gharbi K."/>
            <person name="Hall N."/>
            <person name="Watson M."/>
            <person name="Adriaenssens E.M."/>
            <person name="Foster-Nyarko E."/>
            <person name="Jarju S."/>
            <person name="Secka A."/>
            <person name="Antonio M."/>
            <person name="Oren A."/>
            <person name="Chaudhuri R.R."/>
            <person name="La Ragione R."/>
            <person name="Hildebrand F."/>
            <person name="Pallen M.J."/>
        </authorList>
    </citation>
    <scope>NUCLEOTIDE SEQUENCE</scope>
    <source>
        <strain evidence="2">CHK147-3167</strain>
    </source>
</reference>